<dbReference type="RefSeq" id="WP_207683292.1">
    <property type="nucleotide sequence ID" value="NZ_CP061800.1"/>
</dbReference>
<evidence type="ECO:0000313" key="4">
    <source>
        <dbReference type="Proteomes" id="UP000663722"/>
    </source>
</evidence>
<dbReference type="PANTHER" id="PTHR40278">
    <property type="entry name" value="DNA UTILIZATION PROTEIN HOFN"/>
    <property type="match status" value="1"/>
</dbReference>
<dbReference type="PANTHER" id="PTHR40278:SF1">
    <property type="entry name" value="DNA UTILIZATION PROTEIN HOFN"/>
    <property type="match status" value="1"/>
</dbReference>
<dbReference type="Pfam" id="PF05137">
    <property type="entry name" value="PilN"/>
    <property type="match status" value="1"/>
</dbReference>
<name>A0A975BN46_9BACT</name>
<keyword evidence="2" id="KW-1133">Transmembrane helix</keyword>
<organism evidence="3 4">
    <name type="scientific">Desulfonema magnum</name>
    <dbReference type="NCBI Taxonomy" id="45655"/>
    <lineage>
        <taxon>Bacteria</taxon>
        <taxon>Pseudomonadati</taxon>
        <taxon>Thermodesulfobacteriota</taxon>
        <taxon>Desulfobacteria</taxon>
        <taxon>Desulfobacterales</taxon>
        <taxon>Desulfococcaceae</taxon>
        <taxon>Desulfonema</taxon>
    </lineage>
</organism>
<accession>A0A975BN46</accession>
<feature type="coiled-coil region" evidence="1">
    <location>
        <begin position="47"/>
        <end position="91"/>
    </location>
</feature>
<keyword evidence="1" id="KW-0175">Coiled coil</keyword>
<dbReference type="Proteomes" id="UP000663722">
    <property type="component" value="Chromosome"/>
</dbReference>
<reference evidence="3" key="1">
    <citation type="journal article" date="2021" name="Microb. Physiol.">
        <title>Proteogenomic Insights into the Physiology of Marine, Sulfate-Reducing, Filamentous Desulfonema limicola and Desulfonema magnum.</title>
        <authorList>
            <person name="Schnaars V."/>
            <person name="Wohlbrand L."/>
            <person name="Scheve S."/>
            <person name="Hinrichs C."/>
            <person name="Reinhardt R."/>
            <person name="Rabus R."/>
        </authorList>
    </citation>
    <scope>NUCLEOTIDE SEQUENCE</scope>
    <source>
        <strain evidence="3">4be13</strain>
    </source>
</reference>
<keyword evidence="2" id="KW-0472">Membrane</keyword>
<gene>
    <name evidence="3" type="ORF">dnm_046440</name>
</gene>
<protein>
    <submittedName>
        <fullName evidence="3">Fimbrial assembly protein PilN domain-containing protein</fullName>
    </submittedName>
</protein>
<dbReference type="KEGG" id="dmm:dnm_046440"/>
<dbReference type="AlphaFoldDB" id="A0A975BN46"/>
<dbReference type="EMBL" id="CP061800">
    <property type="protein sequence ID" value="QTA88597.1"/>
    <property type="molecule type" value="Genomic_DNA"/>
</dbReference>
<keyword evidence="4" id="KW-1185">Reference proteome</keyword>
<keyword evidence="2" id="KW-0812">Transmembrane</keyword>
<evidence type="ECO:0000256" key="1">
    <source>
        <dbReference type="SAM" id="Coils"/>
    </source>
</evidence>
<sequence length="230" mass="26850">MIRINLLPYRAAQIKENVRNQIIIFLFIIAAFTCVLGYFHFWFSGKIDALKTEKEKTQKEIVRYNKEVEKVEKIKQKMAVLKEKLKVIKKLDTDRYAAFRLLDSLTKTAVENRMWLTKFEAIDQIPKKTKKKKKKKEGEKEQKEKIIVNIKIEGIALDNKTVADFMLRLENAKQDGANLFTNIKLALLMQMNIKSGKNKPDISLKKFQIECQKADVEQSEKSKQKNAPKN</sequence>
<evidence type="ECO:0000313" key="3">
    <source>
        <dbReference type="EMBL" id="QTA88597.1"/>
    </source>
</evidence>
<evidence type="ECO:0000256" key="2">
    <source>
        <dbReference type="SAM" id="Phobius"/>
    </source>
</evidence>
<dbReference type="InterPro" id="IPR052534">
    <property type="entry name" value="Extracell_DNA_Util/SecSys_Comp"/>
</dbReference>
<proteinExistence type="predicted"/>
<feature type="transmembrane region" description="Helical" evidence="2">
    <location>
        <begin position="21"/>
        <end position="43"/>
    </location>
</feature>
<dbReference type="InterPro" id="IPR007813">
    <property type="entry name" value="PilN"/>
</dbReference>